<evidence type="ECO:0000256" key="12">
    <source>
        <dbReference type="SAM" id="MobiDB-lite"/>
    </source>
</evidence>
<feature type="region of interest" description="Disordered" evidence="12">
    <location>
        <begin position="1"/>
        <end position="34"/>
    </location>
</feature>
<dbReference type="PIRSF" id="PIRSF038928">
    <property type="entry name" value="Catalase_clade1-3"/>
    <property type="match status" value="1"/>
</dbReference>
<dbReference type="Proteomes" id="UP001162156">
    <property type="component" value="Unassembled WGS sequence"/>
</dbReference>
<dbReference type="InterPro" id="IPR010582">
    <property type="entry name" value="Catalase_immune_responsive"/>
</dbReference>
<evidence type="ECO:0000256" key="8">
    <source>
        <dbReference type="PIRSR" id="PIRSR038928-1"/>
    </source>
</evidence>
<protein>
    <recommendedName>
        <fullName evidence="10">Catalase</fullName>
        <ecNumber evidence="10">1.11.1.6</ecNumber>
    </recommendedName>
</protein>
<dbReference type="Gene3D" id="2.40.180.10">
    <property type="entry name" value="Catalase core domain"/>
    <property type="match status" value="1"/>
</dbReference>
<dbReference type="AlphaFoldDB" id="A0AAV8XBD2"/>
<dbReference type="PROSITE" id="PS00437">
    <property type="entry name" value="CATALASE_1"/>
    <property type="match status" value="1"/>
</dbReference>
<gene>
    <name evidence="14" type="ORF">NQ314_012659</name>
</gene>
<dbReference type="GO" id="GO:0020037">
    <property type="term" value="F:heme binding"/>
    <property type="evidence" value="ECO:0007669"/>
    <property type="project" value="InterPro"/>
</dbReference>
<dbReference type="InterPro" id="IPR020835">
    <property type="entry name" value="Catalase_sf"/>
</dbReference>
<name>A0AAV8XBD2_9CUCU</name>
<dbReference type="GO" id="GO:0042744">
    <property type="term" value="P:hydrogen peroxide catabolic process"/>
    <property type="evidence" value="ECO:0007669"/>
    <property type="project" value="UniProtKB-KW"/>
</dbReference>
<feature type="compositionally biased region" description="Basic and acidic residues" evidence="12">
    <location>
        <begin position="16"/>
        <end position="26"/>
    </location>
</feature>
<dbReference type="GO" id="GO:0042542">
    <property type="term" value="P:response to hydrogen peroxide"/>
    <property type="evidence" value="ECO:0007669"/>
    <property type="project" value="TreeGrafter"/>
</dbReference>
<evidence type="ECO:0000256" key="10">
    <source>
        <dbReference type="RuleBase" id="RU000498"/>
    </source>
</evidence>
<comment type="caution">
    <text evidence="14">The sequence shown here is derived from an EMBL/GenBank/DDBJ whole genome shotgun (WGS) entry which is preliminary data.</text>
</comment>
<dbReference type="GO" id="GO:0005739">
    <property type="term" value="C:mitochondrion"/>
    <property type="evidence" value="ECO:0007669"/>
    <property type="project" value="TreeGrafter"/>
</dbReference>
<evidence type="ECO:0000256" key="7">
    <source>
        <dbReference type="ARBA" id="ARBA00023324"/>
    </source>
</evidence>
<dbReference type="GO" id="GO:0005777">
    <property type="term" value="C:peroxisome"/>
    <property type="evidence" value="ECO:0007669"/>
    <property type="project" value="TreeGrafter"/>
</dbReference>
<dbReference type="PROSITE" id="PS51402">
    <property type="entry name" value="CATALASE_3"/>
    <property type="match status" value="1"/>
</dbReference>
<evidence type="ECO:0000256" key="1">
    <source>
        <dbReference type="ARBA" id="ARBA00005329"/>
    </source>
</evidence>
<keyword evidence="3 9" id="KW-0349">Heme</keyword>
<dbReference type="InterPro" id="IPR024708">
    <property type="entry name" value="Catalase_AS"/>
</dbReference>
<feature type="compositionally biased region" description="Polar residues" evidence="12">
    <location>
        <begin position="391"/>
        <end position="404"/>
    </location>
</feature>
<comment type="catalytic activity">
    <reaction evidence="10">
        <text>2 H2O2 = O2 + 2 H2O</text>
        <dbReference type="Rhea" id="RHEA:20309"/>
        <dbReference type="ChEBI" id="CHEBI:15377"/>
        <dbReference type="ChEBI" id="CHEBI:15379"/>
        <dbReference type="ChEBI" id="CHEBI:16240"/>
        <dbReference type="EC" id="1.11.1.6"/>
    </reaction>
</comment>
<feature type="binding site" description="axial binding residue" evidence="9">
    <location>
        <position position="359"/>
    </location>
    <ligand>
        <name>heme</name>
        <dbReference type="ChEBI" id="CHEBI:30413"/>
    </ligand>
    <ligandPart>
        <name>Fe</name>
        <dbReference type="ChEBI" id="CHEBI:18248"/>
    </ligandPart>
</feature>
<keyword evidence="2 10" id="KW-0575">Peroxidase</keyword>
<feature type="compositionally biased region" description="Polar residues" evidence="12">
    <location>
        <begin position="1"/>
        <end position="11"/>
    </location>
</feature>
<keyword evidence="7 10" id="KW-0376">Hydrogen peroxide</keyword>
<evidence type="ECO:0000256" key="6">
    <source>
        <dbReference type="ARBA" id="ARBA00023004"/>
    </source>
</evidence>
<evidence type="ECO:0000256" key="3">
    <source>
        <dbReference type="ARBA" id="ARBA00022617"/>
    </source>
</evidence>
<dbReference type="InterPro" id="IPR018028">
    <property type="entry name" value="Catalase"/>
</dbReference>
<comment type="cofactor">
    <cofactor evidence="9">
        <name>heme</name>
        <dbReference type="ChEBI" id="CHEBI:30413"/>
    </cofactor>
</comment>
<dbReference type="PANTHER" id="PTHR11465">
    <property type="entry name" value="CATALASE"/>
    <property type="match status" value="1"/>
</dbReference>
<dbReference type="SMART" id="SM01060">
    <property type="entry name" value="Catalase"/>
    <property type="match status" value="1"/>
</dbReference>
<keyword evidence="4 9" id="KW-0479">Metal-binding</keyword>
<evidence type="ECO:0000313" key="14">
    <source>
        <dbReference type="EMBL" id="KAJ8935770.1"/>
    </source>
</evidence>
<dbReference type="GO" id="GO:0046872">
    <property type="term" value="F:metal ion binding"/>
    <property type="evidence" value="ECO:0007669"/>
    <property type="project" value="UniProtKB-KW"/>
</dbReference>
<evidence type="ECO:0000256" key="4">
    <source>
        <dbReference type="ARBA" id="ARBA00022723"/>
    </source>
</evidence>
<feature type="active site" evidence="8">
    <location>
        <position position="148"/>
    </location>
</feature>
<evidence type="ECO:0000256" key="5">
    <source>
        <dbReference type="ARBA" id="ARBA00023002"/>
    </source>
</evidence>
<keyword evidence="5 10" id="KW-0560">Oxidoreductase</keyword>
<dbReference type="PRINTS" id="PR00067">
    <property type="entry name" value="CATALASE"/>
</dbReference>
<proteinExistence type="inferred from homology"/>
<comment type="function">
    <text evidence="11">Catalyzes the degradation of hydrogen peroxide (H(2)O(2)) generated by peroxisomal oxidases to water and oxygen, thereby protecting cells from the toxic effects of hydrogen peroxide.</text>
</comment>
<dbReference type="PROSITE" id="PS00438">
    <property type="entry name" value="CATALASE_2"/>
    <property type="match status" value="1"/>
</dbReference>
<dbReference type="Pfam" id="PF06628">
    <property type="entry name" value="Catalase-rel"/>
    <property type="match status" value="1"/>
</dbReference>
<dbReference type="SUPFAM" id="SSF56634">
    <property type="entry name" value="Heme-dependent catalase-like"/>
    <property type="match status" value="1"/>
</dbReference>
<dbReference type="Pfam" id="PF00199">
    <property type="entry name" value="Catalase"/>
    <property type="match status" value="1"/>
</dbReference>
<dbReference type="InterPro" id="IPR011614">
    <property type="entry name" value="Catalase_core"/>
</dbReference>
<comment type="similarity">
    <text evidence="1 10">Belongs to the catalase family.</text>
</comment>
<feature type="region of interest" description="Disordered" evidence="12">
    <location>
        <begin position="386"/>
        <end position="415"/>
    </location>
</feature>
<dbReference type="InterPro" id="IPR002226">
    <property type="entry name" value="Catalase_haem_BS"/>
</dbReference>
<dbReference type="EMBL" id="JANEYF010003521">
    <property type="protein sequence ID" value="KAJ8935770.1"/>
    <property type="molecule type" value="Genomic_DNA"/>
</dbReference>
<feature type="active site" evidence="8">
    <location>
        <position position="75"/>
    </location>
</feature>
<accession>A0AAV8XBD2</accession>
<dbReference type="GO" id="GO:0004096">
    <property type="term" value="F:catalase activity"/>
    <property type="evidence" value="ECO:0007669"/>
    <property type="project" value="UniProtKB-EC"/>
</dbReference>
<keyword evidence="6 9" id="KW-0408">Iron</keyword>
<sequence>MATTPRDTAANQLLEYSRKHEDEEKTMTTSFGTPIPDKNASLTVGYHGPILLQDWILLDELSHFSRERIPERVVHAKGAGAFGYFEVTHDITHYTAATVFSEIGKKTPIAVRFSQVAGELGYPDTVRDLRGFAIKFYTEDGIWDLVGNNQPVFFVNDCINFPSFIHVMKRNPKTHLRPDYDMFWDMISLRPETTHTALILFSDRGIPASYRNMHGYGTNTFAFVNNHGKLVYCKFHYLTNQGILNLSSEEAQKIAGVDTDYHTRDLYNAIENGDYPSWNFYVQIMTPEQAAKSPYDPFDDSKVWLHADYPLIPVGRFVLNKNPKNYFAEVEQIGFDVAHLIPGIEPSPDRMLQGRLFNYGDTHRYRLGVNSLQLPVNSPFKVHSYTRDGRSTINSQGGTPNYHPNSFKGPENDRRAQALSPSLPLSGVAKRIDNGNDDNFTQARLLYQRVLKPDERSRLIQNIASWLKPTNSVLQDRAIVNFSKVDESLGQQIREELNSYVTHHVDL</sequence>
<dbReference type="FunFam" id="2.40.180.10:FF:000001">
    <property type="entry name" value="Catalase"/>
    <property type="match status" value="1"/>
</dbReference>
<feature type="domain" description="Catalase core" evidence="13">
    <location>
        <begin position="28"/>
        <end position="411"/>
    </location>
</feature>
<evidence type="ECO:0000259" key="13">
    <source>
        <dbReference type="SMART" id="SM01060"/>
    </source>
</evidence>
<keyword evidence="15" id="KW-1185">Reference proteome</keyword>
<evidence type="ECO:0000256" key="9">
    <source>
        <dbReference type="PIRSR" id="PIRSR038928-2"/>
    </source>
</evidence>
<dbReference type="InterPro" id="IPR024711">
    <property type="entry name" value="Catalase_clade1/3"/>
</dbReference>
<evidence type="ECO:0000256" key="2">
    <source>
        <dbReference type="ARBA" id="ARBA00022559"/>
    </source>
</evidence>
<evidence type="ECO:0000313" key="15">
    <source>
        <dbReference type="Proteomes" id="UP001162156"/>
    </source>
</evidence>
<dbReference type="EC" id="1.11.1.6" evidence="10"/>
<organism evidence="14 15">
    <name type="scientific">Rhamnusium bicolor</name>
    <dbReference type="NCBI Taxonomy" id="1586634"/>
    <lineage>
        <taxon>Eukaryota</taxon>
        <taxon>Metazoa</taxon>
        <taxon>Ecdysozoa</taxon>
        <taxon>Arthropoda</taxon>
        <taxon>Hexapoda</taxon>
        <taxon>Insecta</taxon>
        <taxon>Pterygota</taxon>
        <taxon>Neoptera</taxon>
        <taxon>Endopterygota</taxon>
        <taxon>Coleoptera</taxon>
        <taxon>Polyphaga</taxon>
        <taxon>Cucujiformia</taxon>
        <taxon>Chrysomeloidea</taxon>
        <taxon>Cerambycidae</taxon>
        <taxon>Lepturinae</taxon>
        <taxon>Rhagiini</taxon>
        <taxon>Rhamnusium</taxon>
    </lineage>
</organism>
<dbReference type="PANTHER" id="PTHR11465:SF9">
    <property type="entry name" value="CATALASE"/>
    <property type="match status" value="1"/>
</dbReference>
<evidence type="ECO:0000256" key="11">
    <source>
        <dbReference type="RuleBase" id="RU004142"/>
    </source>
</evidence>
<reference evidence="14" key="1">
    <citation type="journal article" date="2023" name="Insect Mol. Biol.">
        <title>Genome sequencing provides insights into the evolution of gene families encoding plant cell wall-degrading enzymes in longhorned beetles.</title>
        <authorList>
            <person name="Shin N.R."/>
            <person name="Okamura Y."/>
            <person name="Kirsch R."/>
            <person name="Pauchet Y."/>
        </authorList>
    </citation>
    <scope>NUCLEOTIDE SEQUENCE</scope>
    <source>
        <strain evidence="14">RBIC_L_NR</strain>
    </source>
</reference>